<keyword evidence="1" id="KW-0479">Metal-binding</keyword>
<evidence type="ECO:0000313" key="3">
    <source>
        <dbReference type="EMBL" id="CAD8189706.1"/>
    </source>
</evidence>
<gene>
    <name evidence="3" type="ORF">POCTA_138.1.T0950194</name>
</gene>
<accession>A0A8S1WV87</accession>
<dbReference type="GO" id="GO:0006623">
    <property type="term" value="P:protein targeting to vacuole"/>
    <property type="evidence" value="ECO:0007669"/>
    <property type="project" value="InterPro"/>
</dbReference>
<dbReference type="Pfam" id="PF12816">
    <property type="entry name" value="TPR_Vps8"/>
    <property type="match status" value="1"/>
</dbReference>
<dbReference type="OMA" id="CHQIESI"/>
<dbReference type="GO" id="GO:0005770">
    <property type="term" value="C:late endosome"/>
    <property type="evidence" value="ECO:0007669"/>
    <property type="project" value="TreeGrafter"/>
</dbReference>
<dbReference type="InterPro" id="IPR025941">
    <property type="entry name" value="Vps8_central_dom"/>
</dbReference>
<dbReference type="EMBL" id="CAJJDP010000094">
    <property type="protein sequence ID" value="CAD8189706.1"/>
    <property type="molecule type" value="Genomic_DNA"/>
</dbReference>
<sequence>MKLDEIIANPNLCLPKERKSATPNSKEQMNKLDQLLKGNFIENKVNAIEPKKEIQQQNLIDKNMPFKDNYSLLYNLSIGDKKIDKYTSQKQLYEIKEIPYVLENIGKQERQQFLIQSQFDQTEMLKAFEKKIHTLELFKEVQISNKQVEFYEKNKGLLITSVTCFENMVAFGTTKAAIYIQFNHQINKLEQNKKIINSPIICLRFLDKGTKLIGLSEKQVLLYVKNEFVKAFELKIESIPVAMTVCQKSKNFKIQFLMTDSLGNVYGIRIKQTLLKYGMQMKLEFKENNICHQIESISFQDQEYILLTFKDQIQLVNLKPEYQLLMKLNYKVQENKFIQVKCQIEKKTLIIAVSNENTLEVLSVQFEKQNDRLKSNLNLLCQYSFNNEDIRYFTWLSNDIIFVKHERKLYSLIGISEILEQKVDIIQKSLSQDILSQKMGELLFFENSICNFQNQLFFISNEEQISKQRIVQYKLHAWEDQMQKFQLNNELKEQFGMGLYLYSGKLIKLGNLPRIGRQEYLKPHLHTLVSRFVESSVKSQSFNSIYIAMDFLIMIESFEFLFNQIYLIYKNNRFERQFYESLESFINKGVIKQIPIDTTLRDILDYLSQDDKLKLLKFLIFNLDQRFINYTLIKEFCIRSNLQSMLIYVPPKDIEDYKTPLLTIFEIYQSSQKNNSQDLQHYLKSNKLDITSLSQKQIDEQIQCLGYKCIWFMSLIFKGESLSQEKISEKYWPQIVIEILQWLLESEVLERFLQIDAGIFLNELLLILKDNKLYNKLSGFKDTIDKQQEELTEIIIRNIHTKIKKLNIVSQFNCFILEIMKLGYQISYEDFLQVIIHTLRCPYENLKVFVDKSNFKYQKMEYKLQEEMTDQDKIKRDNLLIQYITFFTTQLLGDDQSLQTILSEASCSILSCSRIQSEIYCLKGDWIKCINTVLASTSLIDKEYIFNYIDRILNSNQFQDQREEIIKYCVTIVQQLADVSVEKLKILLQYFPNYLYKQAIVKLDNHPNFKLYLLNQIISDSRKKNEIIDKQIMISYIRLLCKHHPEDVYDELQHGDFPQEDCMIICKEYKIMKGVAFLKERSGCLQEALDIYFDVIRTDFIVLGSGHSQSELTEKLLILIFPCLKICRENCSNEDDNFQYWLTCVNRMLSLRSEFRLQKNEKNSINKVFQEILMEIFEKVHPKLIISNLSQLLKPFTNIEELRRTSVSLQKLCFFQLITHEQFIGNQTYQNFGRLQILYSQEQKGTLLMDRCLVCEQENDKYMYAFMSCCHIFHKQCVRMIKNVKVCKICLDKGIHSDQLRVQLEILVDNDYVQSGDQQIKQPTPDEQLQLSKQEQRQLRINKLKMLDMEKEIKEILY</sequence>
<dbReference type="GO" id="GO:0030897">
    <property type="term" value="C:HOPS complex"/>
    <property type="evidence" value="ECO:0007669"/>
    <property type="project" value="TreeGrafter"/>
</dbReference>
<name>A0A8S1WV87_PAROT</name>
<evidence type="ECO:0000259" key="2">
    <source>
        <dbReference type="PROSITE" id="PS50089"/>
    </source>
</evidence>
<organism evidence="3 4">
    <name type="scientific">Paramecium octaurelia</name>
    <dbReference type="NCBI Taxonomy" id="43137"/>
    <lineage>
        <taxon>Eukaryota</taxon>
        <taxon>Sar</taxon>
        <taxon>Alveolata</taxon>
        <taxon>Ciliophora</taxon>
        <taxon>Intramacronucleata</taxon>
        <taxon>Oligohymenophorea</taxon>
        <taxon>Peniculida</taxon>
        <taxon>Parameciidae</taxon>
        <taxon>Paramecium</taxon>
    </lineage>
</organism>
<comment type="caution">
    <text evidence="3">The sequence shown here is derived from an EMBL/GenBank/DDBJ whole genome shotgun (WGS) entry which is preliminary data.</text>
</comment>
<dbReference type="PANTHER" id="PTHR12616">
    <property type="entry name" value="VACUOLAR PROTEIN SORTING VPS41"/>
    <property type="match status" value="1"/>
</dbReference>
<dbReference type="GO" id="GO:0034058">
    <property type="term" value="P:endosomal vesicle fusion"/>
    <property type="evidence" value="ECO:0007669"/>
    <property type="project" value="TreeGrafter"/>
</dbReference>
<dbReference type="InterPro" id="IPR045111">
    <property type="entry name" value="Vps41/Vps8"/>
</dbReference>
<protein>
    <recommendedName>
        <fullName evidence="2">RING-type domain-containing protein</fullName>
    </recommendedName>
</protein>
<dbReference type="InterPro" id="IPR001841">
    <property type="entry name" value="Znf_RING"/>
</dbReference>
<evidence type="ECO:0000313" key="4">
    <source>
        <dbReference type="Proteomes" id="UP000683925"/>
    </source>
</evidence>
<keyword evidence="1" id="KW-0863">Zinc-finger</keyword>
<proteinExistence type="predicted"/>
<dbReference type="OrthoDB" id="289913at2759"/>
<feature type="domain" description="RING-type" evidence="2">
    <location>
        <begin position="1252"/>
        <end position="1290"/>
    </location>
</feature>
<dbReference type="PROSITE" id="PS50089">
    <property type="entry name" value="ZF_RING_2"/>
    <property type="match status" value="1"/>
</dbReference>
<keyword evidence="1" id="KW-0862">Zinc</keyword>
<dbReference type="PANTHER" id="PTHR12616:SF8">
    <property type="entry name" value="VACUOLAR PROTEIN SORTING-ASSOCIATED PROTEIN 8 HOMOLOG"/>
    <property type="match status" value="1"/>
</dbReference>
<dbReference type="GO" id="GO:0008270">
    <property type="term" value="F:zinc ion binding"/>
    <property type="evidence" value="ECO:0007669"/>
    <property type="project" value="UniProtKB-KW"/>
</dbReference>
<dbReference type="Proteomes" id="UP000683925">
    <property type="component" value="Unassembled WGS sequence"/>
</dbReference>
<reference evidence="3" key="1">
    <citation type="submission" date="2021-01" db="EMBL/GenBank/DDBJ databases">
        <authorList>
            <consortium name="Genoscope - CEA"/>
            <person name="William W."/>
        </authorList>
    </citation>
    <scope>NUCLEOTIDE SEQUENCE</scope>
</reference>
<evidence type="ECO:0000256" key="1">
    <source>
        <dbReference type="PROSITE-ProRule" id="PRU00175"/>
    </source>
</evidence>
<keyword evidence="4" id="KW-1185">Reference proteome</keyword>